<dbReference type="InterPro" id="IPR008538">
    <property type="entry name" value="Uma2"/>
</dbReference>
<dbReference type="CDD" id="cd06260">
    <property type="entry name" value="DUF820-like"/>
    <property type="match status" value="1"/>
</dbReference>
<dbReference type="PANTHER" id="PTHR36558">
    <property type="entry name" value="GLR1098 PROTEIN"/>
    <property type="match status" value="1"/>
</dbReference>
<dbReference type="InterPro" id="IPR011335">
    <property type="entry name" value="Restrct_endonuc-II-like"/>
</dbReference>
<evidence type="ECO:0000313" key="3">
    <source>
        <dbReference type="Proteomes" id="UP000035352"/>
    </source>
</evidence>
<dbReference type="KEGG" id="pbh:AAW51_1187"/>
<sequence>MTLADFLAWESQQDTRHEFFRGEVFAMTGGSARHNRVILNLAAHLGSHLDGTPCQVFAESMKVQLADEAVLYPDVMVTCGKAQAGDEQTITDPKLIIEVLSPSTKGYDKRNKFILYRSLPTLREYALIDPASREVEVFTLTADGWLLSDQSRAADLALASIDCRMPMEAVFKGVEVAPSEGKGAVA</sequence>
<evidence type="ECO:0000313" key="2">
    <source>
        <dbReference type="EMBL" id="AKJ27878.1"/>
    </source>
</evidence>
<dbReference type="STRING" id="413882.AAW51_1187"/>
<dbReference type="Gene3D" id="3.90.1570.10">
    <property type="entry name" value="tt1808, chain A"/>
    <property type="match status" value="1"/>
</dbReference>
<dbReference type="SUPFAM" id="SSF52980">
    <property type="entry name" value="Restriction endonuclease-like"/>
    <property type="match status" value="1"/>
</dbReference>
<dbReference type="AlphaFoldDB" id="A0A0G3BIR4"/>
<gene>
    <name evidence="2" type="ORF">AAW51_1187</name>
</gene>
<name>A0A0G3BIR4_9BURK</name>
<dbReference type="Pfam" id="PF05685">
    <property type="entry name" value="Uma2"/>
    <property type="match status" value="1"/>
</dbReference>
<evidence type="ECO:0000259" key="1">
    <source>
        <dbReference type="Pfam" id="PF05685"/>
    </source>
</evidence>
<dbReference type="PANTHER" id="PTHR36558:SF1">
    <property type="entry name" value="RESTRICTION ENDONUCLEASE DOMAIN-CONTAINING PROTEIN-RELATED"/>
    <property type="match status" value="1"/>
</dbReference>
<dbReference type="Proteomes" id="UP000035352">
    <property type="component" value="Chromosome"/>
</dbReference>
<feature type="domain" description="Putative restriction endonuclease" evidence="1">
    <location>
        <begin position="4"/>
        <end position="150"/>
    </location>
</feature>
<protein>
    <recommendedName>
        <fullName evidence="1">Putative restriction endonuclease domain-containing protein</fullName>
    </recommendedName>
</protein>
<organism evidence="2 3">
    <name type="scientific">Caldimonas brevitalea</name>
    <dbReference type="NCBI Taxonomy" id="413882"/>
    <lineage>
        <taxon>Bacteria</taxon>
        <taxon>Pseudomonadati</taxon>
        <taxon>Pseudomonadota</taxon>
        <taxon>Betaproteobacteria</taxon>
        <taxon>Burkholderiales</taxon>
        <taxon>Sphaerotilaceae</taxon>
        <taxon>Caldimonas</taxon>
    </lineage>
</organism>
<dbReference type="EMBL" id="CP011371">
    <property type="protein sequence ID" value="AKJ27878.1"/>
    <property type="molecule type" value="Genomic_DNA"/>
</dbReference>
<keyword evidence="3" id="KW-1185">Reference proteome</keyword>
<dbReference type="InterPro" id="IPR012296">
    <property type="entry name" value="Nuclease_put_TT1808"/>
</dbReference>
<reference evidence="2 3" key="1">
    <citation type="submission" date="2015-05" db="EMBL/GenBank/DDBJ databases">
        <authorList>
            <person name="Tang B."/>
            <person name="Yu Y."/>
        </authorList>
    </citation>
    <scope>NUCLEOTIDE SEQUENCE [LARGE SCALE GENOMIC DNA]</scope>
    <source>
        <strain evidence="2 3">DSM 7029</strain>
    </source>
</reference>
<accession>A0A0G3BIR4</accession>
<proteinExistence type="predicted"/>